<dbReference type="EMBL" id="QGEG01000002">
    <property type="protein sequence ID" value="PWL38895.1"/>
    <property type="molecule type" value="Genomic_DNA"/>
</dbReference>
<evidence type="ECO:0000313" key="1">
    <source>
        <dbReference type="EMBL" id="PWL38895.1"/>
    </source>
</evidence>
<accession>A0A316L1N0</accession>
<dbReference type="Proteomes" id="UP000245762">
    <property type="component" value="Unassembled WGS sequence"/>
</dbReference>
<reference evidence="1 2" key="1">
    <citation type="submission" date="2018-05" db="EMBL/GenBank/DDBJ databases">
        <title>Complete genome sequence of Flagellimonas aquimarina ECD12 isolated from seaweed Ecklonia cava.</title>
        <authorList>
            <person name="Choi S."/>
            <person name="Seong C."/>
        </authorList>
    </citation>
    <scope>NUCLEOTIDE SEQUENCE [LARGE SCALE GENOMIC DNA]</scope>
    <source>
        <strain evidence="1 2">ECD12</strain>
    </source>
</reference>
<keyword evidence="2" id="KW-1185">Reference proteome</keyword>
<organism evidence="1 2">
    <name type="scientific">Flagellimonas aquimarina</name>
    <dbReference type="NCBI Taxonomy" id="2201895"/>
    <lineage>
        <taxon>Bacteria</taxon>
        <taxon>Pseudomonadati</taxon>
        <taxon>Bacteroidota</taxon>
        <taxon>Flavobacteriia</taxon>
        <taxon>Flavobacteriales</taxon>
        <taxon>Flavobacteriaceae</taxon>
        <taxon>Flagellimonas</taxon>
    </lineage>
</organism>
<name>A0A316L1N0_9FLAO</name>
<evidence type="ECO:0000313" key="2">
    <source>
        <dbReference type="Proteomes" id="UP000245762"/>
    </source>
</evidence>
<gene>
    <name evidence="1" type="ORF">DKG77_11715</name>
</gene>
<comment type="caution">
    <text evidence="1">The sequence shown here is derived from an EMBL/GenBank/DDBJ whole genome shotgun (WGS) entry which is preliminary data.</text>
</comment>
<proteinExistence type="predicted"/>
<sequence length="59" mass="6927">MKAIGNNFIQKIINGLKLEIKLNYKILVNRCLRESIISIIIVNIGEMVRWRLKGEYHCI</sequence>
<protein>
    <submittedName>
        <fullName evidence="1">Uncharacterized protein</fullName>
    </submittedName>
</protein>
<dbReference type="AlphaFoldDB" id="A0A316L1N0"/>